<keyword evidence="3 7" id="KW-0032">Aminotransferase</keyword>
<dbReference type="GO" id="GO:0006520">
    <property type="term" value="P:amino acid metabolic process"/>
    <property type="evidence" value="ECO:0007669"/>
    <property type="project" value="InterPro"/>
</dbReference>
<dbReference type="InterPro" id="IPR004839">
    <property type="entry name" value="Aminotransferase_I/II_large"/>
</dbReference>
<dbReference type="InterPro" id="IPR015421">
    <property type="entry name" value="PyrdxlP-dep_Trfase_major"/>
</dbReference>
<evidence type="ECO:0000256" key="4">
    <source>
        <dbReference type="ARBA" id="ARBA00022679"/>
    </source>
</evidence>
<accession>A0A645BXX1</accession>
<reference evidence="7" key="1">
    <citation type="submission" date="2019-08" db="EMBL/GenBank/DDBJ databases">
        <authorList>
            <person name="Kucharzyk K."/>
            <person name="Murdoch R.W."/>
            <person name="Higgins S."/>
            <person name="Loffler F."/>
        </authorList>
    </citation>
    <scope>NUCLEOTIDE SEQUENCE</scope>
</reference>
<dbReference type="GO" id="GO:0030170">
    <property type="term" value="F:pyridoxal phosphate binding"/>
    <property type="evidence" value="ECO:0007669"/>
    <property type="project" value="InterPro"/>
</dbReference>
<feature type="domain" description="Aminotransferase class I/classII large" evidence="6">
    <location>
        <begin position="5"/>
        <end position="158"/>
    </location>
</feature>
<dbReference type="Gene3D" id="3.90.1150.10">
    <property type="entry name" value="Aspartate Aminotransferase, domain 1"/>
    <property type="match status" value="1"/>
</dbReference>
<comment type="caution">
    <text evidence="7">The sequence shown here is derived from an EMBL/GenBank/DDBJ whole genome shotgun (WGS) entry which is preliminary data.</text>
</comment>
<evidence type="ECO:0000313" key="7">
    <source>
        <dbReference type="EMBL" id="MPM70366.1"/>
    </source>
</evidence>
<protein>
    <submittedName>
        <fullName evidence="7">Putative N-acetyl-LL-diaminopimelate aminotransferase</fullName>
        <ecNumber evidence="7">2.6.1.-</ecNumber>
    </submittedName>
</protein>
<comment type="similarity">
    <text evidence="2">Belongs to the class-I pyridoxal-phosphate-dependent aminotransferase family.</text>
</comment>
<keyword evidence="5" id="KW-0663">Pyridoxal phosphate</keyword>
<dbReference type="SUPFAM" id="SSF53383">
    <property type="entry name" value="PLP-dependent transferases"/>
    <property type="match status" value="1"/>
</dbReference>
<dbReference type="EC" id="2.6.1.-" evidence="7"/>
<organism evidence="7">
    <name type="scientific">bioreactor metagenome</name>
    <dbReference type="NCBI Taxonomy" id="1076179"/>
    <lineage>
        <taxon>unclassified sequences</taxon>
        <taxon>metagenomes</taxon>
        <taxon>ecological metagenomes</taxon>
    </lineage>
</organism>
<dbReference type="AlphaFoldDB" id="A0A645BXX1"/>
<name>A0A645BXX1_9ZZZZ</name>
<dbReference type="PANTHER" id="PTHR46383">
    <property type="entry name" value="ASPARTATE AMINOTRANSFERASE"/>
    <property type="match status" value="1"/>
</dbReference>
<sequence>MRERTIIINSFSKNYIMTGWRLGNLIAPPKMTQLFADINENLVTSAPAPSQRAGIYAIQLRKDIQEKAVGEFRRRVEYVAERIKGIPGMRCMVPQGTFYIFADIRPSGLTSEQAVAVLRQKAGVAMLPGSAFGQSGEGFIRICCTKKIDVLKEAFDRIEKLPEFMA</sequence>
<evidence type="ECO:0000256" key="5">
    <source>
        <dbReference type="ARBA" id="ARBA00022898"/>
    </source>
</evidence>
<evidence type="ECO:0000256" key="1">
    <source>
        <dbReference type="ARBA" id="ARBA00001933"/>
    </source>
</evidence>
<dbReference type="EMBL" id="VSSQ01023434">
    <property type="protein sequence ID" value="MPM70366.1"/>
    <property type="molecule type" value="Genomic_DNA"/>
</dbReference>
<dbReference type="InterPro" id="IPR050596">
    <property type="entry name" value="AspAT/PAT-like"/>
</dbReference>
<proteinExistence type="inferred from homology"/>
<dbReference type="InterPro" id="IPR015424">
    <property type="entry name" value="PyrdxlP-dep_Trfase"/>
</dbReference>
<dbReference type="PANTHER" id="PTHR46383:SF1">
    <property type="entry name" value="ASPARTATE AMINOTRANSFERASE"/>
    <property type="match status" value="1"/>
</dbReference>
<gene>
    <name evidence="7" type="primary">patA_55</name>
    <name evidence="7" type="ORF">SDC9_117321</name>
</gene>
<keyword evidence="4 7" id="KW-0808">Transferase</keyword>
<dbReference type="Pfam" id="PF00155">
    <property type="entry name" value="Aminotran_1_2"/>
    <property type="match status" value="1"/>
</dbReference>
<dbReference type="InterPro" id="IPR015422">
    <property type="entry name" value="PyrdxlP-dep_Trfase_small"/>
</dbReference>
<comment type="cofactor">
    <cofactor evidence="1">
        <name>pyridoxal 5'-phosphate</name>
        <dbReference type="ChEBI" id="CHEBI:597326"/>
    </cofactor>
</comment>
<dbReference type="Gene3D" id="3.40.640.10">
    <property type="entry name" value="Type I PLP-dependent aspartate aminotransferase-like (Major domain)"/>
    <property type="match status" value="1"/>
</dbReference>
<dbReference type="GO" id="GO:0008483">
    <property type="term" value="F:transaminase activity"/>
    <property type="evidence" value="ECO:0007669"/>
    <property type="project" value="UniProtKB-KW"/>
</dbReference>
<dbReference type="CDD" id="cd00609">
    <property type="entry name" value="AAT_like"/>
    <property type="match status" value="1"/>
</dbReference>
<evidence type="ECO:0000259" key="6">
    <source>
        <dbReference type="Pfam" id="PF00155"/>
    </source>
</evidence>
<evidence type="ECO:0000256" key="2">
    <source>
        <dbReference type="ARBA" id="ARBA00007441"/>
    </source>
</evidence>
<evidence type="ECO:0000256" key="3">
    <source>
        <dbReference type="ARBA" id="ARBA00022576"/>
    </source>
</evidence>